<dbReference type="Gene3D" id="3.40.50.1820">
    <property type="entry name" value="alpha/beta hydrolase"/>
    <property type="match status" value="1"/>
</dbReference>
<dbReference type="EMBL" id="FUYS01000003">
    <property type="protein sequence ID" value="SKB51832.1"/>
    <property type="molecule type" value="Genomic_DNA"/>
</dbReference>
<keyword evidence="2" id="KW-0378">Hydrolase</keyword>
<evidence type="ECO:0000313" key="2">
    <source>
        <dbReference type="EMBL" id="SKB51832.1"/>
    </source>
</evidence>
<organism evidence="2 3">
    <name type="scientific">Parapedobacter luteus</name>
    <dbReference type="NCBI Taxonomy" id="623280"/>
    <lineage>
        <taxon>Bacteria</taxon>
        <taxon>Pseudomonadati</taxon>
        <taxon>Bacteroidota</taxon>
        <taxon>Sphingobacteriia</taxon>
        <taxon>Sphingobacteriales</taxon>
        <taxon>Sphingobacteriaceae</taxon>
        <taxon>Parapedobacter</taxon>
    </lineage>
</organism>
<reference evidence="2 3" key="1">
    <citation type="submission" date="2017-02" db="EMBL/GenBank/DDBJ databases">
        <authorList>
            <person name="Peterson S.W."/>
        </authorList>
    </citation>
    <scope>NUCLEOTIDE SEQUENCE [LARGE SCALE GENOMIC DNA]</scope>
    <source>
        <strain evidence="2 3">DSM 22899</strain>
    </source>
</reference>
<evidence type="ECO:0000313" key="3">
    <source>
        <dbReference type="Proteomes" id="UP000190541"/>
    </source>
</evidence>
<gene>
    <name evidence="2" type="ORF">SAMN05660226_01836</name>
</gene>
<dbReference type="InterPro" id="IPR000073">
    <property type="entry name" value="AB_hydrolase_1"/>
</dbReference>
<dbReference type="InterPro" id="IPR050266">
    <property type="entry name" value="AB_hydrolase_sf"/>
</dbReference>
<dbReference type="GO" id="GO:0016020">
    <property type="term" value="C:membrane"/>
    <property type="evidence" value="ECO:0007669"/>
    <property type="project" value="TreeGrafter"/>
</dbReference>
<dbReference type="Pfam" id="PF00561">
    <property type="entry name" value="Abhydrolase_1"/>
    <property type="match status" value="1"/>
</dbReference>
<dbReference type="InterPro" id="IPR029058">
    <property type="entry name" value="AB_hydrolase_fold"/>
</dbReference>
<name>A0A1T5BWT3_9SPHI</name>
<dbReference type="AlphaFoldDB" id="A0A1T5BWT3"/>
<sequence>MGYPFSFQQLAQNTKALLDELRLDNVYLLGHSMGGMLATRFSLMYPETVGELVLENPTGPEDWKLVAPYVPIDAHYRNELKANYETTRKYQQGLYYEQHCNGTKDGGQPLYKNFHIERATMALFQYFRELLLRISFGKFIDQQSAKNP</sequence>
<dbReference type="STRING" id="623280.SAMN05660226_01836"/>
<evidence type="ECO:0000259" key="1">
    <source>
        <dbReference type="Pfam" id="PF00561"/>
    </source>
</evidence>
<proteinExistence type="predicted"/>
<keyword evidence="3" id="KW-1185">Reference proteome</keyword>
<dbReference type="PANTHER" id="PTHR43798:SF33">
    <property type="entry name" value="HYDROLASE, PUTATIVE (AFU_ORTHOLOGUE AFUA_2G14860)-RELATED"/>
    <property type="match status" value="1"/>
</dbReference>
<dbReference type="Proteomes" id="UP000190541">
    <property type="component" value="Unassembled WGS sequence"/>
</dbReference>
<protein>
    <submittedName>
        <fullName evidence="2">Alpha/beta hydrolase fold</fullName>
    </submittedName>
</protein>
<dbReference type="GO" id="GO:0016787">
    <property type="term" value="F:hydrolase activity"/>
    <property type="evidence" value="ECO:0007669"/>
    <property type="project" value="UniProtKB-KW"/>
</dbReference>
<dbReference type="SUPFAM" id="SSF53474">
    <property type="entry name" value="alpha/beta-Hydrolases"/>
    <property type="match status" value="1"/>
</dbReference>
<accession>A0A1T5BWT3</accession>
<dbReference type="PANTHER" id="PTHR43798">
    <property type="entry name" value="MONOACYLGLYCEROL LIPASE"/>
    <property type="match status" value="1"/>
</dbReference>
<feature type="domain" description="AB hydrolase-1" evidence="1">
    <location>
        <begin position="8"/>
        <end position="64"/>
    </location>
</feature>